<dbReference type="Proteomes" id="UP001605036">
    <property type="component" value="Unassembled WGS sequence"/>
</dbReference>
<feature type="compositionally biased region" description="Low complexity" evidence="7">
    <location>
        <begin position="337"/>
        <end position="347"/>
    </location>
</feature>
<comment type="caution">
    <text evidence="10">The sequence shown here is derived from an EMBL/GenBank/DDBJ whole genome shotgun (WGS) entry which is preliminary data.</text>
</comment>
<evidence type="ECO:0000313" key="10">
    <source>
        <dbReference type="EMBL" id="KAL2630836.1"/>
    </source>
</evidence>
<evidence type="ECO:0000259" key="8">
    <source>
        <dbReference type="PROSITE" id="PS50090"/>
    </source>
</evidence>
<keyword evidence="4" id="KW-0238">DNA-binding</keyword>
<feature type="domain" description="Myb-like" evidence="8">
    <location>
        <begin position="10"/>
        <end position="62"/>
    </location>
</feature>
<dbReference type="FunFam" id="1.10.10.60:FF:000140">
    <property type="entry name" value="Myb transcription factor"/>
    <property type="match status" value="1"/>
</dbReference>
<dbReference type="PANTHER" id="PTHR47997">
    <property type="entry name" value="MYB DOMAIN PROTEIN 55"/>
    <property type="match status" value="1"/>
</dbReference>
<keyword evidence="3" id="KW-0805">Transcription regulation</keyword>
<accession>A0ABD1YJ79</accession>
<reference evidence="10 11" key="1">
    <citation type="submission" date="2024-09" db="EMBL/GenBank/DDBJ databases">
        <title>Chromosome-scale assembly of Riccia fluitans.</title>
        <authorList>
            <person name="Paukszto L."/>
            <person name="Sawicki J."/>
            <person name="Karawczyk K."/>
            <person name="Piernik-Szablinska J."/>
            <person name="Szczecinska M."/>
            <person name="Mazdziarz M."/>
        </authorList>
    </citation>
    <scope>NUCLEOTIDE SEQUENCE [LARGE SCALE GENOMIC DNA]</scope>
    <source>
        <strain evidence="10">Rf_01</strain>
        <tissue evidence="10">Aerial parts of the thallus</tissue>
    </source>
</reference>
<evidence type="ECO:0000259" key="9">
    <source>
        <dbReference type="PROSITE" id="PS51294"/>
    </source>
</evidence>
<dbReference type="InterPro" id="IPR051953">
    <property type="entry name" value="Plant_SW-associated_TFs"/>
</dbReference>
<dbReference type="PROSITE" id="PS51294">
    <property type="entry name" value="HTH_MYB"/>
    <property type="match status" value="2"/>
</dbReference>
<keyword evidence="2" id="KW-0677">Repeat</keyword>
<dbReference type="SUPFAM" id="SSF46689">
    <property type="entry name" value="Homeodomain-like"/>
    <property type="match status" value="1"/>
</dbReference>
<organism evidence="10 11">
    <name type="scientific">Riccia fluitans</name>
    <dbReference type="NCBI Taxonomy" id="41844"/>
    <lineage>
        <taxon>Eukaryota</taxon>
        <taxon>Viridiplantae</taxon>
        <taxon>Streptophyta</taxon>
        <taxon>Embryophyta</taxon>
        <taxon>Marchantiophyta</taxon>
        <taxon>Marchantiopsida</taxon>
        <taxon>Marchantiidae</taxon>
        <taxon>Marchantiales</taxon>
        <taxon>Ricciaceae</taxon>
        <taxon>Riccia</taxon>
    </lineage>
</organism>
<keyword evidence="6" id="KW-0539">Nucleus</keyword>
<dbReference type="CDD" id="cd00167">
    <property type="entry name" value="SANT"/>
    <property type="match status" value="2"/>
</dbReference>
<dbReference type="Pfam" id="PF00249">
    <property type="entry name" value="Myb_DNA-binding"/>
    <property type="match status" value="2"/>
</dbReference>
<proteinExistence type="predicted"/>
<keyword evidence="5" id="KW-0804">Transcription</keyword>
<dbReference type="PROSITE" id="PS50090">
    <property type="entry name" value="MYB_LIKE"/>
    <property type="match status" value="2"/>
</dbReference>
<feature type="domain" description="HTH myb-type" evidence="9">
    <location>
        <begin position="63"/>
        <end position="117"/>
    </location>
</feature>
<dbReference type="GO" id="GO:0003677">
    <property type="term" value="F:DNA binding"/>
    <property type="evidence" value="ECO:0007669"/>
    <property type="project" value="UniProtKB-KW"/>
</dbReference>
<dbReference type="InterPro" id="IPR009057">
    <property type="entry name" value="Homeodomain-like_sf"/>
</dbReference>
<evidence type="ECO:0000256" key="7">
    <source>
        <dbReference type="SAM" id="MobiDB-lite"/>
    </source>
</evidence>
<dbReference type="FunFam" id="1.10.10.60:FF:000158">
    <property type="entry name" value="MYB transcription factor"/>
    <property type="match status" value="1"/>
</dbReference>
<evidence type="ECO:0000256" key="6">
    <source>
        <dbReference type="ARBA" id="ARBA00023242"/>
    </source>
</evidence>
<evidence type="ECO:0000256" key="3">
    <source>
        <dbReference type="ARBA" id="ARBA00023015"/>
    </source>
</evidence>
<dbReference type="InterPro" id="IPR017930">
    <property type="entry name" value="Myb_dom"/>
</dbReference>
<evidence type="ECO:0000256" key="5">
    <source>
        <dbReference type="ARBA" id="ARBA00023163"/>
    </source>
</evidence>
<name>A0ABD1YJ79_9MARC</name>
<gene>
    <name evidence="10" type="ORF">R1flu_015522</name>
</gene>
<keyword evidence="11" id="KW-1185">Reference proteome</keyword>
<dbReference type="AlphaFoldDB" id="A0ABD1YJ79"/>
<evidence type="ECO:0000256" key="1">
    <source>
        <dbReference type="ARBA" id="ARBA00004123"/>
    </source>
</evidence>
<feature type="domain" description="HTH myb-type" evidence="9">
    <location>
        <begin position="10"/>
        <end position="62"/>
    </location>
</feature>
<dbReference type="SMART" id="SM00717">
    <property type="entry name" value="SANT"/>
    <property type="match status" value="2"/>
</dbReference>
<dbReference type="Gene3D" id="1.10.10.60">
    <property type="entry name" value="Homeodomain-like"/>
    <property type="match status" value="2"/>
</dbReference>
<evidence type="ECO:0000256" key="4">
    <source>
        <dbReference type="ARBA" id="ARBA00023125"/>
    </source>
</evidence>
<feature type="domain" description="Myb-like" evidence="8">
    <location>
        <begin position="63"/>
        <end position="113"/>
    </location>
</feature>
<evidence type="ECO:0000313" key="11">
    <source>
        <dbReference type="Proteomes" id="UP001605036"/>
    </source>
</evidence>
<comment type="subcellular location">
    <subcellularLocation>
        <location evidence="1">Nucleus</location>
    </subcellularLocation>
</comment>
<feature type="region of interest" description="Disordered" evidence="7">
    <location>
        <begin position="312"/>
        <end position="347"/>
    </location>
</feature>
<feature type="compositionally biased region" description="Polar residues" evidence="7">
    <location>
        <begin position="315"/>
        <end position="327"/>
    </location>
</feature>
<dbReference type="InterPro" id="IPR001005">
    <property type="entry name" value="SANT/Myb"/>
</dbReference>
<sequence length="586" mass="64203">MTRHACCEKKQKLKKGLWSPDEDQKLVRYIQAYGHGCWSAVPKNAGLARCGKSCRLRWINYLRPDLKRGAFTLQEEKIIIKLHSVLGNRWSQIARHLPGRTDNEIKNFWNSCIKKKFRQQGIDPNSHGPLPVANQHLYNLQRSFSNPGFEFMMKTQTGSLCSPGSFQNLECQSSGNLSSLTGTTGTTTFTSLTNKTPAVGWRDHALDNYRYLVHQEELLHHVKKIHKQMQQVMNPPVLLDPQHQQKVPASLSSHIGISSILQLQVQLQSSDYAGPRHKADLIIHGGNMQHTGELEVSPVTAVPPAYDPTYWLPPTESNITQSTTTKSESSDKAAACSNSQLSTSDLSSADLPSEIYNHAYDRGDLSGMGLEAIVAAATKSKNLLQGTGAPNLLHVYEGLLGQINCKVSPSAVESVPAAATAAAVAGKCVKVDTEGVRLLEEKDALECMVSEGDPSHETSPCPSIESTGNNWHLTEHGNDLLELANILQEDLPEFESIEKTEPATDMLYDQDLAPDTRAAAGAADVAVTDQNEGLKLEENIKLNISDIWKDFGSQSSCSTIPAQVSSLSWNELDGGFKGIAAMYDHK</sequence>
<dbReference type="GO" id="GO:0005634">
    <property type="term" value="C:nucleus"/>
    <property type="evidence" value="ECO:0007669"/>
    <property type="project" value="UniProtKB-SubCell"/>
</dbReference>
<evidence type="ECO:0000256" key="2">
    <source>
        <dbReference type="ARBA" id="ARBA00022737"/>
    </source>
</evidence>
<dbReference type="EMBL" id="JBHFFA010000004">
    <property type="protein sequence ID" value="KAL2630836.1"/>
    <property type="molecule type" value="Genomic_DNA"/>
</dbReference>
<protein>
    <submittedName>
        <fullName evidence="10">Uncharacterized protein</fullName>
    </submittedName>
</protein>